<reference evidence="1" key="2">
    <citation type="submission" date="2020-11" db="EMBL/GenBank/DDBJ databases">
        <authorList>
            <person name="McCartney M.A."/>
            <person name="Auch B."/>
            <person name="Kono T."/>
            <person name="Mallez S."/>
            <person name="Becker A."/>
            <person name="Gohl D.M."/>
            <person name="Silverstein K.A.T."/>
            <person name="Koren S."/>
            <person name="Bechman K.B."/>
            <person name="Herman A."/>
            <person name="Abrahante J.E."/>
            <person name="Garbe J."/>
        </authorList>
    </citation>
    <scope>NUCLEOTIDE SEQUENCE</scope>
    <source>
        <strain evidence="1">Duluth1</strain>
        <tissue evidence="1">Whole animal</tissue>
    </source>
</reference>
<organism evidence="1 2">
    <name type="scientific">Dreissena polymorpha</name>
    <name type="common">Zebra mussel</name>
    <name type="synonym">Mytilus polymorpha</name>
    <dbReference type="NCBI Taxonomy" id="45954"/>
    <lineage>
        <taxon>Eukaryota</taxon>
        <taxon>Metazoa</taxon>
        <taxon>Spiralia</taxon>
        <taxon>Lophotrochozoa</taxon>
        <taxon>Mollusca</taxon>
        <taxon>Bivalvia</taxon>
        <taxon>Autobranchia</taxon>
        <taxon>Heteroconchia</taxon>
        <taxon>Euheterodonta</taxon>
        <taxon>Imparidentia</taxon>
        <taxon>Neoheterodontei</taxon>
        <taxon>Myida</taxon>
        <taxon>Dreissenoidea</taxon>
        <taxon>Dreissenidae</taxon>
        <taxon>Dreissena</taxon>
    </lineage>
</organism>
<gene>
    <name evidence="1" type="ORF">DPMN_122517</name>
</gene>
<accession>A0A9D4GS20</accession>
<dbReference type="EMBL" id="JAIWYP010000005">
    <property type="protein sequence ID" value="KAH3820768.1"/>
    <property type="molecule type" value="Genomic_DNA"/>
</dbReference>
<protein>
    <submittedName>
        <fullName evidence="1">Uncharacterized protein</fullName>
    </submittedName>
</protein>
<dbReference type="Proteomes" id="UP000828390">
    <property type="component" value="Unassembled WGS sequence"/>
</dbReference>
<evidence type="ECO:0000313" key="2">
    <source>
        <dbReference type="Proteomes" id="UP000828390"/>
    </source>
</evidence>
<dbReference type="AlphaFoldDB" id="A0A9D4GS20"/>
<sequence>MNNESSTSRESWDISGLTRCAYPSYSLAQRQRPYCAATTSSGSWFSLLTGC</sequence>
<keyword evidence="2" id="KW-1185">Reference proteome</keyword>
<name>A0A9D4GS20_DREPO</name>
<reference evidence="1" key="1">
    <citation type="journal article" date="2019" name="bioRxiv">
        <title>The Genome of the Zebra Mussel, Dreissena polymorpha: A Resource for Invasive Species Research.</title>
        <authorList>
            <person name="McCartney M.A."/>
            <person name="Auch B."/>
            <person name="Kono T."/>
            <person name="Mallez S."/>
            <person name="Zhang Y."/>
            <person name="Obille A."/>
            <person name="Becker A."/>
            <person name="Abrahante J.E."/>
            <person name="Garbe J."/>
            <person name="Badalamenti J.P."/>
            <person name="Herman A."/>
            <person name="Mangelson H."/>
            <person name="Liachko I."/>
            <person name="Sullivan S."/>
            <person name="Sone E.D."/>
            <person name="Koren S."/>
            <person name="Silverstein K.A.T."/>
            <person name="Beckman K.B."/>
            <person name="Gohl D.M."/>
        </authorList>
    </citation>
    <scope>NUCLEOTIDE SEQUENCE</scope>
    <source>
        <strain evidence="1">Duluth1</strain>
        <tissue evidence="1">Whole animal</tissue>
    </source>
</reference>
<comment type="caution">
    <text evidence="1">The sequence shown here is derived from an EMBL/GenBank/DDBJ whole genome shotgun (WGS) entry which is preliminary data.</text>
</comment>
<proteinExistence type="predicted"/>
<evidence type="ECO:0000313" key="1">
    <source>
        <dbReference type="EMBL" id="KAH3820768.1"/>
    </source>
</evidence>